<keyword evidence="3" id="KW-1185">Reference proteome</keyword>
<reference evidence="2 3" key="1">
    <citation type="submission" date="2011-11" db="EMBL/GenBank/DDBJ databases">
        <authorList>
            <person name="Weinstock G."/>
            <person name="Sodergren E."/>
            <person name="Clifton S."/>
            <person name="Fulton L."/>
            <person name="Fulton B."/>
            <person name="Courtney L."/>
            <person name="Fronick C."/>
            <person name="Harrison M."/>
            <person name="Strong C."/>
            <person name="Farmer C."/>
            <person name="Delahaunty K."/>
            <person name="Markovic C."/>
            <person name="Hall O."/>
            <person name="Minx P."/>
            <person name="Tomlinson C."/>
            <person name="Mitreva M."/>
            <person name="Hou S."/>
            <person name="Chen J."/>
            <person name="Wollam A."/>
            <person name="Pepin K.H."/>
            <person name="Johnson M."/>
            <person name="Bhonagiri V."/>
            <person name="Zhang X."/>
            <person name="Suruliraj S."/>
            <person name="Warren W."/>
            <person name="Chinwalla A."/>
            <person name="Mardis E.R."/>
            <person name="Wilson R.K."/>
        </authorList>
    </citation>
    <scope>NUCLEOTIDE SEQUENCE [LARGE SCALE GENOMIC DNA]</scope>
    <source>
        <strain evidence="2 3">YIT 11816</strain>
    </source>
</reference>
<protein>
    <submittedName>
        <fullName evidence="2">Uncharacterized protein</fullName>
    </submittedName>
</protein>
<evidence type="ECO:0000313" key="3">
    <source>
        <dbReference type="Proteomes" id="UP000004956"/>
    </source>
</evidence>
<dbReference type="HOGENOM" id="CLU_1460588_0_0_4"/>
<organism evidence="2 3">
    <name type="scientific">Sutterella parvirubra YIT 11816</name>
    <dbReference type="NCBI Taxonomy" id="762967"/>
    <lineage>
        <taxon>Bacteria</taxon>
        <taxon>Pseudomonadati</taxon>
        <taxon>Pseudomonadota</taxon>
        <taxon>Betaproteobacteria</taxon>
        <taxon>Burkholderiales</taxon>
        <taxon>Sutterellaceae</taxon>
        <taxon>Sutterella</taxon>
    </lineage>
</organism>
<proteinExistence type="predicted"/>
<dbReference type="Proteomes" id="UP000004956">
    <property type="component" value="Unassembled WGS sequence"/>
</dbReference>
<dbReference type="AlphaFoldDB" id="H3KDV8"/>
<sequence>MSIPSIAPFDMPVKTTEYAFIPKAVLRRTSRSRYAARRKCLRPNPGPPKSEGLVLRIYTYDKYRRTHARNPLKKRVSVKKSSAFLLTKIKTKNHDAQFAGRPEGMHPGVYRPLPCPCGAFLQPAGTFHGMLTGTKAGSRGADAEEAEDDAPDSGRPLSAPGQASAGVFRASSRRSGAFWGRSGAP</sequence>
<dbReference type="STRING" id="762967.HMPREF9440_00919"/>
<dbReference type="EMBL" id="AFBQ01000124">
    <property type="protein sequence ID" value="EHY31711.1"/>
    <property type="molecule type" value="Genomic_DNA"/>
</dbReference>
<feature type="region of interest" description="Disordered" evidence="1">
    <location>
        <begin position="132"/>
        <end position="185"/>
    </location>
</feature>
<evidence type="ECO:0000313" key="2">
    <source>
        <dbReference type="EMBL" id="EHY31711.1"/>
    </source>
</evidence>
<comment type="caution">
    <text evidence="2">The sequence shown here is derived from an EMBL/GenBank/DDBJ whole genome shotgun (WGS) entry which is preliminary data.</text>
</comment>
<evidence type="ECO:0000256" key="1">
    <source>
        <dbReference type="SAM" id="MobiDB-lite"/>
    </source>
</evidence>
<accession>H3KDV8</accession>
<name>H3KDV8_9BURK</name>
<gene>
    <name evidence="2" type="ORF">HMPREF9440_00919</name>
</gene>